<comment type="caution">
    <text evidence="1">The sequence shown here is derived from an EMBL/GenBank/DDBJ whole genome shotgun (WGS) entry which is preliminary data.</text>
</comment>
<protein>
    <submittedName>
        <fullName evidence="1">Uncharacterized protein</fullName>
    </submittedName>
</protein>
<evidence type="ECO:0000313" key="2">
    <source>
        <dbReference type="Proteomes" id="UP000299102"/>
    </source>
</evidence>
<dbReference type="AlphaFoldDB" id="A0A4C1ZC35"/>
<accession>A0A4C1ZC35</accession>
<proteinExistence type="predicted"/>
<gene>
    <name evidence="1" type="ORF">EVAR_60713_1</name>
</gene>
<name>A0A4C1ZC35_EUMVA</name>
<dbReference type="EMBL" id="BGZK01001705">
    <property type="protein sequence ID" value="GBP84912.1"/>
    <property type="molecule type" value="Genomic_DNA"/>
</dbReference>
<sequence>MWISTPGESFFYPIAQRKEETDVFTIQTSAFRFDTWSRALRETIQRSSFEMYCVSSRMRRRDNEHAGAGAGFDVVYCVRRM</sequence>
<dbReference type="Proteomes" id="UP000299102">
    <property type="component" value="Unassembled WGS sequence"/>
</dbReference>
<reference evidence="1 2" key="1">
    <citation type="journal article" date="2019" name="Commun. Biol.">
        <title>The bagworm genome reveals a unique fibroin gene that provides high tensile strength.</title>
        <authorList>
            <person name="Kono N."/>
            <person name="Nakamura H."/>
            <person name="Ohtoshi R."/>
            <person name="Tomita M."/>
            <person name="Numata K."/>
            <person name="Arakawa K."/>
        </authorList>
    </citation>
    <scope>NUCLEOTIDE SEQUENCE [LARGE SCALE GENOMIC DNA]</scope>
</reference>
<organism evidence="1 2">
    <name type="scientific">Eumeta variegata</name>
    <name type="common">Bagworm moth</name>
    <name type="synonym">Eumeta japonica</name>
    <dbReference type="NCBI Taxonomy" id="151549"/>
    <lineage>
        <taxon>Eukaryota</taxon>
        <taxon>Metazoa</taxon>
        <taxon>Ecdysozoa</taxon>
        <taxon>Arthropoda</taxon>
        <taxon>Hexapoda</taxon>
        <taxon>Insecta</taxon>
        <taxon>Pterygota</taxon>
        <taxon>Neoptera</taxon>
        <taxon>Endopterygota</taxon>
        <taxon>Lepidoptera</taxon>
        <taxon>Glossata</taxon>
        <taxon>Ditrysia</taxon>
        <taxon>Tineoidea</taxon>
        <taxon>Psychidae</taxon>
        <taxon>Oiketicinae</taxon>
        <taxon>Eumeta</taxon>
    </lineage>
</organism>
<evidence type="ECO:0000313" key="1">
    <source>
        <dbReference type="EMBL" id="GBP84912.1"/>
    </source>
</evidence>
<keyword evidence="2" id="KW-1185">Reference proteome</keyword>